<name>A0ABS0EGJ8_9FLAO</name>
<evidence type="ECO:0000256" key="1">
    <source>
        <dbReference type="ARBA" id="ARBA00023002"/>
    </source>
</evidence>
<comment type="caution">
    <text evidence="3">The sequence shown here is derived from an EMBL/GenBank/DDBJ whole genome shotgun (WGS) entry which is preliminary data.</text>
</comment>
<dbReference type="RefSeq" id="WP_195870849.1">
    <property type="nucleotide sequence ID" value="NZ_JADOET010000004.1"/>
</dbReference>
<dbReference type="Pfam" id="PF01619">
    <property type="entry name" value="Pro_dh"/>
    <property type="match status" value="1"/>
</dbReference>
<evidence type="ECO:0000259" key="2">
    <source>
        <dbReference type="Pfam" id="PF01619"/>
    </source>
</evidence>
<proteinExistence type="predicted"/>
<evidence type="ECO:0000313" key="4">
    <source>
        <dbReference type="Proteomes" id="UP000611215"/>
    </source>
</evidence>
<dbReference type="Proteomes" id="UP000611215">
    <property type="component" value="Unassembled WGS sequence"/>
</dbReference>
<accession>A0ABS0EGJ8</accession>
<dbReference type="PANTHER" id="PTHR13914:SF0">
    <property type="entry name" value="PROLINE DEHYDROGENASE 1, MITOCHONDRIAL"/>
    <property type="match status" value="1"/>
</dbReference>
<keyword evidence="4" id="KW-1185">Reference proteome</keyword>
<evidence type="ECO:0000313" key="3">
    <source>
        <dbReference type="EMBL" id="MBF8149573.1"/>
    </source>
</evidence>
<organism evidence="3 4">
    <name type="scientific">Winogradskyella marina</name>
    <dbReference type="NCBI Taxonomy" id="2785530"/>
    <lineage>
        <taxon>Bacteria</taxon>
        <taxon>Pseudomonadati</taxon>
        <taxon>Bacteroidota</taxon>
        <taxon>Flavobacteriia</taxon>
        <taxon>Flavobacteriales</taxon>
        <taxon>Flavobacteriaceae</taxon>
        <taxon>Winogradskyella</taxon>
    </lineage>
</organism>
<dbReference type="InterPro" id="IPR015659">
    <property type="entry name" value="Proline_oxidase"/>
</dbReference>
<dbReference type="InterPro" id="IPR029041">
    <property type="entry name" value="FAD-linked_oxidoreductase-like"/>
</dbReference>
<protein>
    <submittedName>
        <fullName evidence="3">Proline dehydrogenase family protein</fullName>
    </submittedName>
</protein>
<keyword evidence="1" id="KW-0560">Oxidoreductase</keyword>
<gene>
    <name evidence="3" type="ORF">ITJ86_06665</name>
</gene>
<reference evidence="3 4" key="1">
    <citation type="submission" date="2020-11" db="EMBL/GenBank/DDBJ databases">
        <title>Winogradskyella marina sp. nov., isolated from marine sediment.</title>
        <authorList>
            <person name="Bo J."/>
            <person name="Wang S."/>
            <person name="Song X."/>
            <person name="Du Z."/>
        </authorList>
    </citation>
    <scope>NUCLEOTIDE SEQUENCE [LARGE SCALE GENOMIC DNA]</scope>
    <source>
        <strain evidence="3 4">F6397</strain>
    </source>
</reference>
<dbReference type="Gene3D" id="3.20.20.220">
    <property type="match status" value="1"/>
</dbReference>
<sequence length="390" mass="44893">MINRSLFEDTGTAFTLKSDSELERAYFLFKMISSEPLVRIGTVATRFALKAHLPVEKLIRATVFDHFCGGVNEEDCLSVIDNLYTEGVSSVLDYSVEGKAEENQFDNALEKILKIIHFCDDREAMPIVVFKPSGFGRFLLYQKKTEGQKLTAEEEAEWDRIVNRFDTVCKLAKEKDVEVLIDGEESWMQDAADDLVEEMMLRYNKDVPIVYNTLQLYRWDRLEYLKALHQRARSNGFKIGMKIVRGAYMEKERERALDKGYDSPICENKKATDDNFNDALNYILNNLTDISVFIGTHNEASCYLAMDLMETKNISKKDNNVWFGQLYGMSDHISFNLAAQGYNVAKYIPFGPVKDVMPYLIRRAEENTSVAGQTSRELSLLKSERRRRKL</sequence>
<dbReference type="SUPFAM" id="SSF51730">
    <property type="entry name" value="FAD-linked oxidoreductase"/>
    <property type="match status" value="1"/>
</dbReference>
<feature type="domain" description="Proline dehydrogenase" evidence="2">
    <location>
        <begin position="77"/>
        <end position="376"/>
    </location>
</feature>
<dbReference type="PANTHER" id="PTHR13914">
    <property type="entry name" value="PROLINE OXIDASE"/>
    <property type="match status" value="1"/>
</dbReference>
<dbReference type="InterPro" id="IPR002872">
    <property type="entry name" value="Proline_DH_dom"/>
</dbReference>
<dbReference type="EMBL" id="JADOET010000004">
    <property type="protein sequence ID" value="MBF8149573.1"/>
    <property type="molecule type" value="Genomic_DNA"/>
</dbReference>